<keyword evidence="3" id="KW-0456">Lyase</keyword>
<dbReference type="CDD" id="cd06558">
    <property type="entry name" value="crotonase-like"/>
    <property type="match status" value="1"/>
</dbReference>
<evidence type="ECO:0000256" key="1">
    <source>
        <dbReference type="ARBA" id="ARBA00005254"/>
    </source>
</evidence>
<dbReference type="InterPro" id="IPR029045">
    <property type="entry name" value="ClpP/crotonase-like_dom_sf"/>
</dbReference>
<accession>A0A0S4QQJ5</accession>
<evidence type="ECO:0000313" key="6">
    <source>
        <dbReference type="Proteomes" id="UP000198802"/>
    </source>
</evidence>
<evidence type="ECO:0000256" key="3">
    <source>
        <dbReference type="ARBA" id="ARBA00023239"/>
    </source>
</evidence>
<dbReference type="PANTHER" id="PTHR11941:SF169">
    <property type="entry name" value="(7AS)-7A-METHYL-1,5-DIOXO-2,3,5,6,7,7A-HEXAHYDRO-1H-INDENE-CARBOXYL-COA HYDROLASE"/>
    <property type="match status" value="1"/>
</dbReference>
<dbReference type="InterPro" id="IPR001753">
    <property type="entry name" value="Enoyl-CoA_hydra/iso"/>
</dbReference>
<reference evidence="6" key="1">
    <citation type="submission" date="2015-11" db="EMBL/GenBank/DDBJ databases">
        <authorList>
            <person name="Varghese N."/>
        </authorList>
    </citation>
    <scope>NUCLEOTIDE SEQUENCE [LARGE SCALE GENOMIC DNA]</scope>
    <source>
        <strain evidence="6">DSM 45899</strain>
    </source>
</reference>
<name>A0A0S4QQJ5_9ACTN</name>
<evidence type="ECO:0000256" key="2">
    <source>
        <dbReference type="ARBA" id="ARBA00023098"/>
    </source>
</evidence>
<dbReference type="RefSeq" id="WP_091277503.1">
    <property type="nucleotide sequence ID" value="NZ_FAOZ01000008.1"/>
</dbReference>
<proteinExistence type="inferred from homology"/>
<keyword evidence="6" id="KW-1185">Reference proteome</keyword>
<dbReference type="Pfam" id="PF00378">
    <property type="entry name" value="ECH_1"/>
    <property type="match status" value="1"/>
</dbReference>
<evidence type="ECO:0000256" key="4">
    <source>
        <dbReference type="RuleBase" id="RU003707"/>
    </source>
</evidence>
<dbReference type="Gene3D" id="3.90.226.10">
    <property type="entry name" value="2-enoyl-CoA Hydratase, Chain A, domain 1"/>
    <property type="match status" value="1"/>
</dbReference>
<protein>
    <submittedName>
        <fullName evidence="5">Enoyl-CoA hydratase/carnithine racemase</fullName>
    </submittedName>
</protein>
<dbReference type="GO" id="GO:0006635">
    <property type="term" value="P:fatty acid beta-oxidation"/>
    <property type="evidence" value="ECO:0007669"/>
    <property type="project" value="TreeGrafter"/>
</dbReference>
<evidence type="ECO:0000313" key="5">
    <source>
        <dbReference type="EMBL" id="CUU56778.1"/>
    </source>
</evidence>
<dbReference type="InterPro" id="IPR014748">
    <property type="entry name" value="Enoyl-CoA_hydra_C"/>
</dbReference>
<dbReference type="PROSITE" id="PS00166">
    <property type="entry name" value="ENOYL_COA_HYDRATASE"/>
    <property type="match status" value="1"/>
</dbReference>
<dbReference type="Gene3D" id="1.10.12.10">
    <property type="entry name" value="Lyase 2-enoyl-coa Hydratase, Chain A, domain 2"/>
    <property type="match status" value="1"/>
</dbReference>
<sequence>MTTNPSSLVTDAGGEEPAALFTRHDGHVGVVTLNRPRALNAVNARLSVDAGAALEQAQSDPEVRAIVITGAGRAFCAGADLRELAAGNRVDDVEHPERGFAGIAQHWVGKPTIAAVNGFALGGGTEIMLACDLAVIDETAALGLPEVKRGLFAAAGGVIRLQRQIPMRIALEAVLTGEPISAARAYELGLVNRVAPAGTALELALELARAVAANAPLAVQESKRVMHATGSAGSDWEREVWRISNQAVKVVFTSEDGKEGARAFAEKREPRWTGR</sequence>
<dbReference type="InterPro" id="IPR018376">
    <property type="entry name" value="Enoyl-CoA_hyd/isom_CS"/>
</dbReference>
<keyword evidence="2" id="KW-0443">Lipid metabolism</keyword>
<dbReference type="EMBL" id="FAOZ01000008">
    <property type="protein sequence ID" value="CUU56778.1"/>
    <property type="molecule type" value="Genomic_DNA"/>
</dbReference>
<gene>
    <name evidence="5" type="ORF">Ga0074812_108306</name>
</gene>
<comment type="similarity">
    <text evidence="1 4">Belongs to the enoyl-CoA hydratase/isomerase family.</text>
</comment>
<dbReference type="Proteomes" id="UP000198802">
    <property type="component" value="Unassembled WGS sequence"/>
</dbReference>
<organism evidence="5 6">
    <name type="scientific">Parafrankia irregularis</name>
    <dbReference type="NCBI Taxonomy" id="795642"/>
    <lineage>
        <taxon>Bacteria</taxon>
        <taxon>Bacillati</taxon>
        <taxon>Actinomycetota</taxon>
        <taxon>Actinomycetes</taxon>
        <taxon>Frankiales</taxon>
        <taxon>Frankiaceae</taxon>
        <taxon>Parafrankia</taxon>
    </lineage>
</organism>
<dbReference type="NCBIfam" id="NF006100">
    <property type="entry name" value="PRK08252.1"/>
    <property type="match status" value="1"/>
</dbReference>
<dbReference type="SUPFAM" id="SSF52096">
    <property type="entry name" value="ClpP/crotonase"/>
    <property type="match status" value="1"/>
</dbReference>
<dbReference type="PANTHER" id="PTHR11941">
    <property type="entry name" value="ENOYL-COA HYDRATASE-RELATED"/>
    <property type="match status" value="1"/>
</dbReference>
<dbReference type="GO" id="GO:0016829">
    <property type="term" value="F:lyase activity"/>
    <property type="evidence" value="ECO:0007669"/>
    <property type="project" value="UniProtKB-KW"/>
</dbReference>
<dbReference type="AlphaFoldDB" id="A0A0S4QQJ5"/>